<reference evidence="3 4" key="1">
    <citation type="journal article" date="2024" name="G3 (Bethesda)">
        <title>Genome assembly of Hibiscus sabdariffa L. provides insights into metabolisms of medicinal natural products.</title>
        <authorList>
            <person name="Kim T."/>
        </authorList>
    </citation>
    <scope>NUCLEOTIDE SEQUENCE [LARGE SCALE GENOMIC DNA]</scope>
    <source>
        <strain evidence="3">TK-2024</strain>
        <tissue evidence="3">Old leaves</tissue>
    </source>
</reference>
<dbReference type="InterPro" id="IPR027417">
    <property type="entry name" value="P-loop_NTPase"/>
</dbReference>
<dbReference type="InterPro" id="IPR002182">
    <property type="entry name" value="NB-ARC"/>
</dbReference>
<dbReference type="Gene3D" id="3.80.10.10">
    <property type="entry name" value="Ribonuclease Inhibitor"/>
    <property type="match status" value="1"/>
</dbReference>
<dbReference type="SUPFAM" id="SSF52047">
    <property type="entry name" value="RNI-like"/>
    <property type="match status" value="1"/>
</dbReference>
<dbReference type="Gene3D" id="1.10.8.430">
    <property type="entry name" value="Helical domain of apoptotic protease-activating factors"/>
    <property type="match status" value="1"/>
</dbReference>
<dbReference type="SUPFAM" id="SSF52540">
    <property type="entry name" value="P-loop containing nucleoside triphosphate hydrolases"/>
    <property type="match status" value="1"/>
</dbReference>
<dbReference type="EMBL" id="JBBPBM010000004">
    <property type="protein sequence ID" value="KAK8588797.1"/>
    <property type="molecule type" value="Genomic_DNA"/>
</dbReference>
<evidence type="ECO:0000313" key="3">
    <source>
        <dbReference type="EMBL" id="KAK8588797.1"/>
    </source>
</evidence>
<evidence type="ECO:0000313" key="4">
    <source>
        <dbReference type="Proteomes" id="UP001472677"/>
    </source>
</evidence>
<dbReference type="Gene3D" id="3.40.50.300">
    <property type="entry name" value="P-loop containing nucleotide triphosphate hydrolases"/>
    <property type="match status" value="1"/>
</dbReference>
<gene>
    <name evidence="3" type="ORF">V6N12_023211</name>
</gene>
<dbReference type="Pfam" id="PF00931">
    <property type="entry name" value="NB-ARC"/>
    <property type="match status" value="1"/>
</dbReference>
<keyword evidence="4" id="KW-1185">Reference proteome</keyword>
<accession>A0ABR2FX54</accession>
<dbReference type="InterPro" id="IPR042197">
    <property type="entry name" value="Apaf_helical"/>
</dbReference>
<protein>
    <recommendedName>
        <fullName evidence="2">NB-ARC domain-containing protein</fullName>
    </recommendedName>
</protein>
<name>A0ABR2FX54_9ROSI</name>
<dbReference type="PANTHER" id="PTHR36766:SF70">
    <property type="entry name" value="DISEASE RESISTANCE PROTEIN RGA4"/>
    <property type="match status" value="1"/>
</dbReference>
<evidence type="ECO:0000256" key="1">
    <source>
        <dbReference type="ARBA" id="ARBA00022821"/>
    </source>
</evidence>
<organism evidence="3 4">
    <name type="scientific">Hibiscus sabdariffa</name>
    <name type="common">roselle</name>
    <dbReference type="NCBI Taxonomy" id="183260"/>
    <lineage>
        <taxon>Eukaryota</taxon>
        <taxon>Viridiplantae</taxon>
        <taxon>Streptophyta</taxon>
        <taxon>Embryophyta</taxon>
        <taxon>Tracheophyta</taxon>
        <taxon>Spermatophyta</taxon>
        <taxon>Magnoliopsida</taxon>
        <taxon>eudicotyledons</taxon>
        <taxon>Gunneridae</taxon>
        <taxon>Pentapetalae</taxon>
        <taxon>rosids</taxon>
        <taxon>malvids</taxon>
        <taxon>Malvales</taxon>
        <taxon>Malvaceae</taxon>
        <taxon>Malvoideae</taxon>
        <taxon>Hibiscus</taxon>
    </lineage>
</organism>
<comment type="caution">
    <text evidence="3">The sequence shown here is derived from an EMBL/GenBank/DDBJ whole genome shotgun (WGS) entry which is preliminary data.</text>
</comment>
<proteinExistence type="predicted"/>
<feature type="domain" description="NB-ARC" evidence="2">
    <location>
        <begin position="5"/>
        <end position="76"/>
    </location>
</feature>
<sequence>MGKNTLVLDDIWNEDAEEWSNLKKLLMGGARGSKIMVTTRSRTVAKITSKCEPYVLKGLSDDDALSLFQKIAFDQRSVDSRNPTFLIIGKQILGRCVGVPLAIRSIASTLSIKEAEDEWSLFKDKWLTEVEYMEDSEPSGGGGESESFFPSLTSLTLIKCPNMKSWWSNNNDDNGTEIRASSMAFPCLFSLHIEDCPLASMPLYPSLDDELTLINTSSRPLKQSIQMNIAASTSSLPLSKLKSFHVETIEVDECPLNKSLSGWLQQLTSLRRLKISNCKELDLEGIQWETLKNLSDIPQPAGVSPPFPSTSCSVEKTSHPKLQWIQTRCFPNRFGSKAPRWRKDVRRTLVPIGIRLLTYRSFGRMGLWCKTYSGAVEYLEIL</sequence>
<keyword evidence="1" id="KW-0611">Plant defense</keyword>
<dbReference type="InterPro" id="IPR032675">
    <property type="entry name" value="LRR_dom_sf"/>
</dbReference>
<dbReference type="Proteomes" id="UP001472677">
    <property type="component" value="Unassembled WGS sequence"/>
</dbReference>
<evidence type="ECO:0000259" key="2">
    <source>
        <dbReference type="Pfam" id="PF00931"/>
    </source>
</evidence>
<dbReference type="PANTHER" id="PTHR36766">
    <property type="entry name" value="PLANT BROAD-SPECTRUM MILDEW RESISTANCE PROTEIN RPW8"/>
    <property type="match status" value="1"/>
</dbReference>